<sequence length="284" mass="31730">MDKGGEKMNNLIVKDFKGTQVHTFVWNSRPCWIANEVLSLFSYADASKTIQDCITAEDFELGLEYEVLRGEDLKAFKEMVNAATTSTVVPNKTTQLTILYEDGLYGFLQYTDKPEGIQFRKWIRREVLPEIRETGSYIAPGSVSKLNDAQILRAEAMHLNAKTNQAKLLKEIAVGFKDKLSEESLRLLVGGVAEILIGKSLFPLQPIEKTYTATEIGIELGVTANKIGKIANANGLKTSEYGMEVLDKSPYSAKQVPAFRYNERGRQKLIELISNVPSKIEEAK</sequence>
<dbReference type="InterPro" id="IPR003497">
    <property type="entry name" value="BRO_N_domain"/>
</dbReference>
<evidence type="ECO:0000313" key="2">
    <source>
        <dbReference type="EMBL" id="EHL08789.1"/>
    </source>
</evidence>
<protein>
    <submittedName>
        <fullName evidence="2">BRO family protein</fullName>
    </submittedName>
</protein>
<proteinExistence type="predicted"/>
<comment type="caution">
    <text evidence="2">The sequence shown here is derived from an EMBL/GenBank/DDBJ whole genome shotgun (WGS) entry which is preliminary data.</text>
</comment>
<dbReference type="Proteomes" id="UP000004416">
    <property type="component" value="Unassembled WGS sequence"/>
</dbReference>
<dbReference type="RefSeq" id="WP_005808576.1">
    <property type="nucleotide sequence ID" value="NZ_JH414442.1"/>
</dbReference>
<dbReference type="PROSITE" id="PS51750">
    <property type="entry name" value="BRO_N"/>
    <property type="match status" value="1"/>
</dbReference>
<evidence type="ECO:0000313" key="3">
    <source>
        <dbReference type="Proteomes" id="UP000004416"/>
    </source>
</evidence>
<feature type="domain" description="Bro-N" evidence="1">
    <location>
        <begin position="8"/>
        <end position="135"/>
    </location>
</feature>
<organism evidence="2 3">
    <name type="scientific">Desulfitobacterium hafniense DP7</name>
    <dbReference type="NCBI Taxonomy" id="537010"/>
    <lineage>
        <taxon>Bacteria</taxon>
        <taxon>Bacillati</taxon>
        <taxon>Bacillota</taxon>
        <taxon>Clostridia</taxon>
        <taxon>Eubacteriales</taxon>
        <taxon>Desulfitobacteriaceae</taxon>
        <taxon>Desulfitobacterium</taxon>
    </lineage>
</organism>
<dbReference type="PATRIC" id="fig|537010.4.peg.401"/>
<name>G9XHK6_DESHA</name>
<evidence type="ECO:0000259" key="1">
    <source>
        <dbReference type="PROSITE" id="PS51750"/>
    </source>
</evidence>
<reference evidence="2 3" key="1">
    <citation type="submission" date="2011-08" db="EMBL/GenBank/DDBJ databases">
        <authorList>
            <person name="Weinstock G."/>
            <person name="Sodergren E."/>
            <person name="Clifton S."/>
            <person name="Fulton L."/>
            <person name="Fulton B."/>
            <person name="Courtney L."/>
            <person name="Fronick C."/>
            <person name="Harrison M."/>
            <person name="Strong C."/>
            <person name="Farmer C."/>
            <person name="Delahaunty K."/>
            <person name="Markovic C."/>
            <person name="Hall O."/>
            <person name="Minx P."/>
            <person name="Tomlinson C."/>
            <person name="Mitreva M."/>
            <person name="Hou S."/>
            <person name="Chen J."/>
            <person name="Wollam A."/>
            <person name="Pepin K.H."/>
            <person name="Johnson M."/>
            <person name="Bhonagiri V."/>
            <person name="Zhang X."/>
            <person name="Suruliraj S."/>
            <person name="Warren W."/>
            <person name="Chinwalla A."/>
            <person name="Mardis E.R."/>
            <person name="Wilson R.K."/>
        </authorList>
    </citation>
    <scope>NUCLEOTIDE SEQUENCE [LARGE SCALE GENOMIC DNA]</scope>
    <source>
        <strain evidence="2 3">DP7</strain>
    </source>
</reference>
<dbReference type="EMBL" id="AFZX01000011">
    <property type="protein sequence ID" value="EHL08789.1"/>
    <property type="molecule type" value="Genomic_DNA"/>
</dbReference>
<accession>G9XHK6</accession>
<dbReference type="SMART" id="SM01040">
    <property type="entry name" value="Bro-N"/>
    <property type="match status" value="1"/>
</dbReference>
<dbReference type="Pfam" id="PF02498">
    <property type="entry name" value="Bro-N"/>
    <property type="match status" value="1"/>
</dbReference>
<dbReference type="AlphaFoldDB" id="G9XHK6"/>
<dbReference type="HOGENOM" id="CLU_046670_0_3_9"/>
<gene>
    <name evidence="2" type="ORF">HMPREF0322_00431</name>
</gene>